<evidence type="ECO:0000313" key="1">
    <source>
        <dbReference type="EMBL" id="MDN8600952.1"/>
    </source>
</evidence>
<protein>
    <submittedName>
        <fullName evidence="1">Carboxypeptidase-like regulatory domain-containing protein</fullName>
    </submittedName>
</protein>
<evidence type="ECO:0000313" key="2">
    <source>
        <dbReference type="Proteomes" id="UP001174867"/>
    </source>
</evidence>
<dbReference type="RefSeq" id="WP_301700394.1">
    <property type="nucleotide sequence ID" value="NZ_JAUJYW010000006.1"/>
</dbReference>
<gene>
    <name evidence="1" type="ORF">Q0A17_16290</name>
</gene>
<dbReference type="SUPFAM" id="SSF49478">
    <property type="entry name" value="Cna protein B-type domain"/>
    <property type="match status" value="1"/>
</dbReference>
<dbReference type="EMBL" id="JAUJYW010000006">
    <property type="protein sequence ID" value="MDN8600952.1"/>
    <property type="molecule type" value="Genomic_DNA"/>
</dbReference>
<comment type="caution">
    <text evidence="1">The sequence shown here is derived from an EMBL/GenBank/DDBJ whole genome shotgun (WGS) entry which is preliminary data.</text>
</comment>
<keyword evidence="2" id="KW-1185">Reference proteome</keyword>
<proteinExistence type="predicted"/>
<name>A0ABT8PYA7_9ENTR</name>
<organism evidence="1 2">
    <name type="scientific">Citrobacter enshiensis</name>
    <dbReference type="NCBI Taxonomy" id="2971264"/>
    <lineage>
        <taxon>Bacteria</taxon>
        <taxon>Pseudomonadati</taxon>
        <taxon>Pseudomonadota</taxon>
        <taxon>Gammaproteobacteria</taxon>
        <taxon>Enterobacterales</taxon>
        <taxon>Enterobacteriaceae</taxon>
        <taxon>Citrobacter</taxon>
    </lineage>
</organism>
<dbReference type="Proteomes" id="UP001174867">
    <property type="component" value="Unassembled WGS sequence"/>
</dbReference>
<sequence length="146" mass="15787">MMMLVVVTATSFLSGCVWHDYNSPKIEGVVIHQGQALAGVKVALDDGSRESVTATTDEQGHFSLNPQGEWSVFIPIGPQDRFLHWSVIIYPTGTEGITGYEGGGIGGFFSGYSSSDRVNLLCDVALVNERADKPQRNRICRAVPAN</sequence>
<reference evidence="1 2" key="1">
    <citation type="submission" date="2023-07" db="EMBL/GenBank/DDBJ databases">
        <title>Citrobacter selenititolerans sp. nov., isolated from seleniferous soil.</title>
        <authorList>
            <person name="Zhang S."/>
            <person name="Li K."/>
            <person name="Peng J."/>
            <person name="Wang H."/>
            <person name="Sun J."/>
            <person name="Guo Y."/>
        </authorList>
    </citation>
    <scope>NUCLEOTIDE SEQUENCE [LARGE SCALE GENOMIC DNA]</scope>
    <source>
        <strain evidence="1 2">S2-9</strain>
    </source>
</reference>
<dbReference type="InterPro" id="IPR013783">
    <property type="entry name" value="Ig-like_fold"/>
</dbReference>
<dbReference type="Gene3D" id="2.60.40.10">
    <property type="entry name" value="Immunoglobulins"/>
    <property type="match status" value="1"/>
</dbReference>
<accession>A0ABT8PYA7</accession>